<reference evidence="1 2" key="1">
    <citation type="submission" date="2018-06" db="EMBL/GenBank/DDBJ databases">
        <authorList>
            <consortium name="Pathogen Informatics"/>
            <person name="Doyle S."/>
        </authorList>
    </citation>
    <scope>NUCLEOTIDE SEQUENCE [LARGE SCALE GENOMIC DNA]</scope>
    <source>
        <strain evidence="1 2">NCTC10038</strain>
    </source>
</reference>
<proteinExistence type="predicted"/>
<organism evidence="1 2">
    <name type="scientific">Pseudomonas fluorescens</name>
    <dbReference type="NCBI Taxonomy" id="294"/>
    <lineage>
        <taxon>Bacteria</taxon>
        <taxon>Pseudomonadati</taxon>
        <taxon>Pseudomonadota</taxon>
        <taxon>Gammaproteobacteria</taxon>
        <taxon>Pseudomonadales</taxon>
        <taxon>Pseudomonadaceae</taxon>
        <taxon>Pseudomonas</taxon>
    </lineage>
</organism>
<dbReference type="AlphaFoldDB" id="A0A8B4IBM7"/>
<dbReference type="Proteomes" id="UP000248640">
    <property type="component" value="Chromosome 1"/>
</dbReference>
<accession>A0A8B4IBM7</accession>
<name>A0A8B4IBM7_PSEFL</name>
<evidence type="ECO:0000313" key="1">
    <source>
        <dbReference type="EMBL" id="SQF93478.1"/>
    </source>
</evidence>
<dbReference type="EMBL" id="LS483372">
    <property type="protein sequence ID" value="SQF93478.1"/>
    <property type="molecule type" value="Genomic_DNA"/>
</dbReference>
<protein>
    <submittedName>
        <fullName evidence="1">Uncharacterized protein</fullName>
    </submittedName>
</protein>
<gene>
    <name evidence="1" type="ORF">NCTC10038_04855</name>
</gene>
<evidence type="ECO:0000313" key="2">
    <source>
        <dbReference type="Proteomes" id="UP000248640"/>
    </source>
</evidence>
<sequence>MWERACSRKRRVSQPLYQLIHPIREHARPHMLSCVHNDDFQKDIYYAYRRCTGR</sequence>